<gene>
    <name evidence="3" type="ORF">V6N12_023787</name>
</gene>
<evidence type="ECO:0000313" key="4">
    <source>
        <dbReference type="Proteomes" id="UP001472677"/>
    </source>
</evidence>
<reference evidence="3 4" key="1">
    <citation type="journal article" date="2024" name="G3 (Bethesda)">
        <title>Genome assembly of Hibiscus sabdariffa L. provides insights into metabolisms of medicinal natural products.</title>
        <authorList>
            <person name="Kim T."/>
        </authorList>
    </citation>
    <scope>NUCLEOTIDE SEQUENCE [LARGE SCALE GENOMIC DNA]</scope>
    <source>
        <strain evidence="3">TK-2024</strain>
        <tissue evidence="3">Old leaves</tissue>
    </source>
</reference>
<protein>
    <submittedName>
        <fullName evidence="3">Uncharacterized protein</fullName>
    </submittedName>
</protein>
<keyword evidence="2" id="KW-0732">Signal</keyword>
<feature type="region of interest" description="Disordered" evidence="1">
    <location>
        <begin position="78"/>
        <end position="102"/>
    </location>
</feature>
<sequence>MASAGMKMIMMVILMSMVGHMVSAGRLADCMRECIKSCDSGFMCILKCEWDCTLSTGGGFIGYLSSKKVAIATPGCSAFPTSSPCSSPNPDGSDKKRKPMVN</sequence>
<accession>A0ABR2FYP6</accession>
<feature type="chain" id="PRO_5045870174" evidence="2">
    <location>
        <begin position="25"/>
        <end position="102"/>
    </location>
</feature>
<name>A0ABR2FYP6_9ROSI</name>
<evidence type="ECO:0000256" key="2">
    <source>
        <dbReference type="SAM" id="SignalP"/>
    </source>
</evidence>
<dbReference type="Proteomes" id="UP001472677">
    <property type="component" value="Unassembled WGS sequence"/>
</dbReference>
<comment type="caution">
    <text evidence="3">The sequence shown here is derived from an EMBL/GenBank/DDBJ whole genome shotgun (WGS) entry which is preliminary data.</text>
</comment>
<dbReference type="EMBL" id="JBBPBM010000004">
    <property type="protein sequence ID" value="KAK8589389.1"/>
    <property type="molecule type" value="Genomic_DNA"/>
</dbReference>
<organism evidence="3 4">
    <name type="scientific">Hibiscus sabdariffa</name>
    <name type="common">roselle</name>
    <dbReference type="NCBI Taxonomy" id="183260"/>
    <lineage>
        <taxon>Eukaryota</taxon>
        <taxon>Viridiplantae</taxon>
        <taxon>Streptophyta</taxon>
        <taxon>Embryophyta</taxon>
        <taxon>Tracheophyta</taxon>
        <taxon>Spermatophyta</taxon>
        <taxon>Magnoliopsida</taxon>
        <taxon>eudicotyledons</taxon>
        <taxon>Gunneridae</taxon>
        <taxon>Pentapetalae</taxon>
        <taxon>rosids</taxon>
        <taxon>malvids</taxon>
        <taxon>Malvales</taxon>
        <taxon>Malvaceae</taxon>
        <taxon>Malvoideae</taxon>
        <taxon>Hibiscus</taxon>
    </lineage>
</organism>
<proteinExistence type="predicted"/>
<evidence type="ECO:0000256" key="1">
    <source>
        <dbReference type="SAM" id="MobiDB-lite"/>
    </source>
</evidence>
<keyword evidence="4" id="KW-1185">Reference proteome</keyword>
<evidence type="ECO:0000313" key="3">
    <source>
        <dbReference type="EMBL" id="KAK8589389.1"/>
    </source>
</evidence>
<feature type="signal peptide" evidence="2">
    <location>
        <begin position="1"/>
        <end position="24"/>
    </location>
</feature>
<feature type="compositionally biased region" description="Polar residues" evidence="1">
    <location>
        <begin position="79"/>
        <end position="90"/>
    </location>
</feature>